<dbReference type="EMBL" id="JAAPAO010000493">
    <property type="protein sequence ID" value="KAF4658452.1"/>
    <property type="molecule type" value="Genomic_DNA"/>
</dbReference>
<feature type="signal peptide" evidence="2">
    <location>
        <begin position="1"/>
        <end position="21"/>
    </location>
</feature>
<accession>A0A7J6LGP6</accession>
<name>A0A7J6LGP6_PERCH</name>
<feature type="chain" id="PRO_5029598311" evidence="2">
    <location>
        <begin position="22"/>
        <end position="134"/>
    </location>
</feature>
<keyword evidence="4" id="KW-1185">Reference proteome</keyword>
<evidence type="ECO:0000256" key="2">
    <source>
        <dbReference type="SAM" id="SignalP"/>
    </source>
</evidence>
<evidence type="ECO:0000256" key="1">
    <source>
        <dbReference type="SAM" id="Phobius"/>
    </source>
</evidence>
<comment type="caution">
    <text evidence="3">The sequence shown here is derived from an EMBL/GenBank/DDBJ whole genome shotgun (WGS) entry which is preliminary data.</text>
</comment>
<organism evidence="3 4">
    <name type="scientific">Perkinsus chesapeaki</name>
    <name type="common">Clam parasite</name>
    <name type="synonym">Perkinsus andrewsi</name>
    <dbReference type="NCBI Taxonomy" id="330153"/>
    <lineage>
        <taxon>Eukaryota</taxon>
        <taxon>Sar</taxon>
        <taxon>Alveolata</taxon>
        <taxon>Perkinsozoa</taxon>
        <taxon>Perkinsea</taxon>
        <taxon>Perkinsida</taxon>
        <taxon>Perkinsidae</taxon>
        <taxon>Perkinsus</taxon>
    </lineage>
</organism>
<keyword evidence="1" id="KW-0812">Transmembrane</keyword>
<keyword evidence="2" id="KW-0732">Signal</keyword>
<gene>
    <name evidence="3" type="ORF">FOL47_007971</name>
</gene>
<sequence>MTSSPITLYFLSLTLSVLCAADVRIFGIQKGVDPFKLTILCPNILFGTTCLFNLPGLRKRFQKIKVRSRSHEESGVIEFYLEWDSVVLEAYVNAVREHGIFSSVRADGFRSIYFDKYRGNPIDAGVGRGAAITW</sequence>
<proteinExistence type="predicted"/>
<keyword evidence="1" id="KW-1133">Transmembrane helix</keyword>
<evidence type="ECO:0000313" key="4">
    <source>
        <dbReference type="Proteomes" id="UP000591131"/>
    </source>
</evidence>
<keyword evidence="1" id="KW-0472">Membrane</keyword>
<dbReference type="AlphaFoldDB" id="A0A7J6LGP6"/>
<protein>
    <submittedName>
        <fullName evidence="3">Uncharacterized protein</fullName>
    </submittedName>
</protein>
<dbReference type="Proteomes" id="UP000591131">
    <property type="component" value="Unassembled WGS sequence"/>
</dbReference>
<evidence type="ECO:0000313" key="3">
    <source>
        <dbReference type="EMBL" id="KAF4658452.1"/>
    </source>
</evidence>
<feature type="transmembrane region" description="Helical" evidence="1">
    <location>
        <begin position="37"/>
        <end position="57"/>
    </location>
</feature>
<reference evidence="3 4" key="1">
    <citation type="submission" date="2020-04" db="EMBL/GenBank/DDBJ databases">
        <title>Perkinsus chesapeaki whole genome sequence.</title>
        <authorList>
            <person name="Bogema D.R."/>
        </authorList>
    </citation>
    <scope>NUCLEOTIDE SEQUENCE [LARGE SCALE GENOMIC DNA]</scope>
    <source>
        <strain evidence="3">ATCC PRA-425</strain>
    </source>
</reference>